<reference evidence="2" key="1">
    <citation type="submission" date="2016-10" db="EMBL/GenBank/DDBJ databases">
        <title>Sequence of Gallionella enrichment culture.</title>
        <authorList>
            <person name="Poehlein A."/>
            <person name="Muehling M."/>
            <person name="Daniel R."/>
        </authorList>
    </citation>
    <scope>NUCLEOTIDE SEQUENCE</scope>
</reference>
<keyword evidence="1" id="KW-1133">Transmembrane helix</keyword>
<evidence type="ECO:0008006" key="3">
    <source>
        <dbReference type="Google" id="ProtNLM"/>
    </source>
</evidence>
<sequence length="464" mass="48740">MNEATVQFGRLERRGVLLGLSSGQVGLIGGALFVVLVAVRGAGGTGLAVAAPLWLLLSVAGLVGVGGRTVPAWTPVVGRWVGARTSGRTKASTVLASDSPGTLVLPGVPGVLEVVLCARLGGVLVVDRRAATVTAIARVHGLGILLDDDATKEHKASAWGRVLGGLCRQPQIVRVQILTTVAAGGMGVARRWWREHCLVAESGAAATLADLLDEGFMSTARREHLVAVAVRSPRGRRRLTTDAAGAIAGTLAAVADALNAAELTVDEWLDGPGLASAVRRAYEPLAASDEIPVRVGAPVGVAEEWDRWCTGTTWHATYWVAEWPRTAVDATFLQPLVGDGGARTVSLIAQPVPAREALRQIRRARAEYRADDAQRQRIGQVEDRAITAEVEDLDRREAELVAGHGDLRFTGLVSVSAPDRDRLADACRAVEADAARAMCDLVRLVGQQGAGHLAASLPLARGVR</sequence>
<dbReference type="AlphaFoldDB" id="A0A1J5QQH1"/>
<gene>
    <name evidence="2" type="ORF">GALL_323130</name>
</gene>
<evidence type="ECO:0000313" key="2">
    <source>
        <dbReference type="EMBL" id="OIQ85838.1"/>
    </source>
</evidence>
<accession>A0A1J5QQH1</accession>
<proteinExistence type="predicted"/>
<feature type="transmembrane region" description="Helical" evidence="1">
    <location>
        <begin position="16"/>
        <end position="39"/>
    </location>
</feature>
<name>A0A1J5QQH1_9ZZZZ</name>
<keyword evidence="1" id="KW-0472">Membrane</keyword>
<organism evidence="2">
    <name type="scientific">mine drainage metagenome</name>
    <dbReference type="NCBI Taxonomy" id="410659"/>
    <lineage>
        <taxon>unclassified sequences</taxon>
        <taxon>metagenomes</taxon>
        <taxon>ecological metagenomes</taxon>
    </lineage>
</organism>
<evidence type="ECO:0000256" key="1">
    <source>
        <dbReference type="SAM" id="Phobius"/>
    </source>
</evidence>
<dbReference type="EMBL" id="MLJW01000517">
    <property type="protein sequence ID" value="OIQ85838.1"/>
    <property type="molecule type" value="Genomic_DNA"/>
</dbReference>
<protein>
    <recommendedName>
        <fullName evidence="3">PrgI family protein</fullName>
    </recommendedName>
</protein>
<keyword evidence="1" id="KW-0812">Transmembrane</keyword>
<dbReference type="InterPro" id="IPR049978">
    <property type="entry name" value="SCO6880-like"/>
</dbReference>
<dbReference type="NCBIfam" id="NF042935">
    <property type="entry name" value="SCO6880_fam"/>
    <property type="match status" value="1"/>
</dbReference>
<comment type="caution">
    <text evidence="2">The sequence shown here is derived from an EMBL/GenBank/DDBJ whole genome shotgun (WGS) entry which is preliminary data.</text>
</comment>
<feature type="transmembrane region" description="Helical" evidence="1">
    <location>
        <begin position="45"/>
        <end position="65"/>
    </location>
</feature>